<organism evidence="8">
    <name type="scientific">Musca domestica</name>
    <name type="common">House fly</name>
    <dbReference type="NCBI Taxonomy" id="7370"/>
    <lineage>
        <taxon>Eukaryota</taxon>
        <taxon>Metazoa</taxon>
        <taxon>Ecdysozoa</taxon>
        <taxon>Arthropoda</taxon>
        <taxon>Hexapoda</taxon>
        <taxon>Insecta</taxon>
        <taxon>Pterygota</taxon>
        <taxon>Neoptera</taxon>
        <taxon>Endopterygota</taxon>
        <taxon>Diptera</taxon>
        <taxon>Brachycera</taxon>
        <taxon>Muscomorpha</taxon>
        <taxon>Muscoidea</taxon>
        <taxon>Muscidae</taxon>
        <taxon>Musca</taxon>
    </lineage>
</organism>
<feature type="transmembrane region" description="Helical" evidence="7">
    <location>
        <begin position="79"/>
        <end position="104"/>
    </location>
</feature>
<keyword evidence="4 7" id="KW-1133">Transmembrane helix</keyword>
<dbReference type="OrthoDB" id="6239677at2759"/>
<dbReference type="RefSeq" id="XP_005179686.1">
    <property type="nucleotide sequence ID" value="XM_005179629.3"/>
</dbReference>
<name>A0A1I8M0G7_MUSDO</name>
<evidence type="ECO:0000256" key="6">
    <source>
        <dbReference type="PIRSR" id="PIRSR002419-1"/>
    </source>
</evidence>
<dbReference type="AlphaFoldDB" id="A0A1I8M0G7"/>
<dbReference type="PANTHER" id="PTHR19282:SF544">
    <property type="entry name" value="TETRASPANIN"/>
    <property type="match status" value="1"/>
</dbReference>
<dbReference type="CDD" id="cd03127">
    <property type="entry name" value="tetraspanin_LEL"/>
    <property type="match status" value="1"/>
</dbReference>
<accession>A0A1I8M0G7</accession>
<dbReference type="EnsemblMetazoa" id="MDOA000004-RA">
    <property type="protein sequence ID" value="MDOA000004-PA"/>
    <property type="gene ID" value="MDOA000004"/>
</dbReference>
<dbReference type="Pfam" id="PF00335">
    <property type="entry name" value="Tetraspanin"/>
    <property type="match status" value="1"/>
</dbReference>
<evidence type="ECO:0000256" key="1">
    <source>
        <dbReference type="ARBA" id="ARBA00004141"/>
    </source>
</evidence>
<protein>
    <recommendedName>
        <fullName evidence="7">Tetraspanin</fullName>
    </recommendedName>
</protein>
<feature type="disulfide bond" evidence="6">
    <location>
        <begin position="140"/>
        <end position="177"/>
    </location>
</feature>
<feature type="disulfide bond" evidence="6">
    <location>
        <begin position="141"/>
        <end position="161"/>
    </location>
</feature>
<evidence type="ECO:0000313" key="10">
    <source>
        <dbReference type="RefSeq" id="XP_005179686.1"/>
    </source>
</evidence>
<feature type="transmembrane region" description="Helical" evidence="7">
    <location>
        <begin position="7"/>
        <end position="29"/>
    </location>
</feature>
<proteinExistence type="inferred from homology"/>
<reference evidence="10" key="2">
    <citation type="submission" date="2025-04" db="UniProtKB">
        <authorList>
            <consortium name="RefSeq"/>
        </authorList>
    </citation>
    <scope>IDENTIFICATION</scope>
    <source>
        <strain evidence="10">Aabys</strain>
    </source>
</reference>
<evidence type="ECO:0000256" key="2">
    <source>
        <dbReference type="ARBA" id="ARBA00006840"/>
    </source>
</evidence>
<evidence type="ECO:0000256" key="3">
    <source>
        <dbReference type="ARBA" id="ARBA00022692"/>
    </source>
</evidence>
<dbReference type="GO" id="GO:0005886">
    <property type="term" value="C:plasma membrane"/>
    <property type="evidence" value="ECO:0007669"/>
    <property type="project" value="TreeGrafter"/>
</dbReference>
<keyword evidence="6" id="KW-1015">Disulfide bond</keyword>
<dbReference type="PRINTS" id="PR00259">
    <property type="entry name" value="TMFOUR"/>
</dbReference>
<keyword evidence="5 7" id="KW-0472">Membrane</keyword>
<dbReference type="Gene3D" id="1.10.1450.10">
    <property type="entry name" value="Tetraspanin"/>
    <property type="match status" value="1"/>
</dbReference>
<dbReference type="Proteomes" id="UP001652621">
    <property type="component" value="Unplaced"/>
</dbReference>
<keyword evidence="9" id="KW-1185">Reference proteome</keyword>
<dbReference type="eggNOG" id="KOG3882">
    <property type="taxonomic scope" value="Eukaryota"/>
</dbReference>
<dbReference type="VEuPathDB" id="VectorBase:MDOA000004"/>
<sequence length="228" mass="26227">MYISKRTYKIIVIILNVICAILGSVLTWFGSWLYKSIDDEKFDHGEKLASIVIMTLGGVLIFTAIYGTLATVFELSNMLISFAVLLIALLVMQIVLVSISYTALNNGVSKRLEKGFDELWDPLHLKPSENLSFYEEWLQCCGKNSPEDYYLLDKYPPTSCCKDHNCIKIHNLYKDGCADKYRDYVKSKVENFDILSWVIIATEFIGSIFSCLLIDSIRNYRDLRRFYS</sequence>
<dbReference type="VEuPathDB" id="VectorBase:MDOMA2_018573"/>
<evidence type="ECO:0000313" key="8">
    <source>
        <dbReference type="EnsemblMetazoa" id="MDOA000004-PA"/>
    </source>
</evidence>
<feature type="transmembrane region" description="Helical" evidence="7">
    <location>
        <begin position="194"/>
        <end position="214"/>
    </location>
</feature>
<dbReference type="KEGG" id="mde:101898941"/>
<dbReference type="InterPro" id="IPR018499">
    <property type="entry name" value="Tetraspanin/Peripherin"/>
</dbReference>
<dbReference type="PIRSF" id="PIRSF002419">
    <property type="entry name" value="Tetraspanin"/>
    <property type="match status" value="1"/>
</dbReference>
<comment type="subcellular location">
    <subcellularLocation>
        <location evidence="1 7">Membrane</location>
        <topology evidence="1 7">Multi-pass membrane protein</topology>
    </subcellularLocation>
</comment>
<gene>
    <name evidence="8" type="primary">101898941</name>
    <name evidence="10" type="synonym">LOC101898941</name>
</gene>
<evidence type="ECO:0000256" key="4">
    <source>
        <dbReference type="ARBA" id="ARBA00022989"/>
    </source>
</evidence>
<evidence type="ECO:0000256" key="7">
    <source>
        <dbReference type="RuleBase" id="RU361218"/>
    </source>
</evidence>
<dbReference type="InterPro" id="IPR000301">
    <property type="entry name" value="Tetraspanin_animals"/>
</dbReference>
<dbReference type="GeneID" id="101898941"/>
<dbReference type="SUPFAM" id="SSF48652">
    <property type="entry name" value="Tetraspanin"/>
    <property type="match status" value="1"/>
</dbReference>
<dbReference type="InterPro" id="IPR008952">
    <property type="entry name" value="Tetraspanin_EC2_sf"/>
</dbReference>
<evidence type="ECO:0000313" key="9">
    <source>
        <dbReference type="Proteomes" id="UP001652621"/>
    </source>
</evidence>
<comment type="similarity">
    <text evidence="2 7">Belongs to the tetraspanin (TM4SF) family.</text>
</comment>
<keyword evidence="3 7" id="KW-0812">Transmembrane</keyword>
<feature type="transmembrane region" description="Helical" evidence="7">
    <location>
        <begin position="49"/>
        <end position="72"/>
    </location>
</feature>
<dbReference type="PANTHER" id="PTHR19282">
    <property type="entry name" value="TETRASPANIN"/>
    <property type="match status" value="1"/>
</dbReference>
<evidence type="ECO:0000256" key="5">
    <source>
        <dbReference type="ARBA" id="ARBA00023136"/>
    </source>
</evidence>
<reference evidence="8" key="1">
    <citation type="submission" date="2020-05" db="UniProtKB">
        <authorList>
            <consortium name="EnsemblMetazoa"/>
        </authorList>
    </citation>
    <scope>IDENTIFICATION</scope>
    <source>
        <strain evidence="8">Aabys</strain>
    </source>
</reference>